<organism evidence="3 4">
    <name type="scientific">Arsenicitalea aurantiaca</name>
    <dbReference type="NCBI Taxonomy" id="1783274"/>
    <lineage>
        <taxon>Bacteria</taxon>
        <taxon>Pseudomonadati</taxon>
        <taxon>Pseudomonadota</taxon>
        <taxon>Alphaproteobacteria</taxon>
        <taxon>Hyphomicrobiales</taxon>
        <taxon>Devosiaceae</taxon>
        <taxon>Arsenicitalea</taxon>
    </lineage>
</organism>
<keyword evidence="1" id="KW-0227">DNA damage</keyword>
<dbReference type="EMBL" id="RZNJ01000005">
    <property type="protein sequence ID" value="RUT29358.1"/>
    <property type="molecule type" value="Genomic_DNA"/>
</dbReference>
<name>A0A433X5N3_9HYPH</name>
<keyword evidence="4" id="KW-1185">Reference proteome</keyword>
<sequence length="532" mass="58130">MALQFSIGQNPAPLASPARLHLVLHLPAWATDTLRRAEPGLPPDRPLALWETVRGGMRLCAVDRHAERAGLSPGQPLSDARALCPGLIVREADHEWLAARFADFADWHSYAGPIVSVLPEEGRHKPAYGTLGIDIAGVAHLYGGEQAMLDGVTTRLENLGFSVSGAIAPAIGTAWALARHRPGTILAPGGEEEALAPLPVSALRLPEATIAALGRLGLKRVGQLYARQRKAMQARFGSLFIARLDEALGRGNERLVPRLPAPERHVERRFAEPIGLIDDVLATTADLALRLAGQLEREAAGAQGFHLFLYRVDHKVMVLSVNAARPTRDPGHIARLFAHRADRLGGEYDAGFGIDMIRLAATTITPLAPRQDGAFAPPDGTADLVRLKDRMASRLGPLAVSRTGFVDSHIPERAVRLEPAIAPLPDDPRAAPDPALPRPLRLLPAPERIEVLAQVPDGPPASMVWRRLPYRFLRASGPERIGIEWWVPGEEALTRDYYVAEDEAGRRFWIFREGLYAAETREPRWFVHGLFC</sequence>
<dbReference type="OrthoDB" id="9788640at2"/>
<reference evidence="3 4" key="1">
    <citation type="journal article" date="2016" name="Int. J. Syst. Evol. Microbiol.">
        <title>Arsenicitalea aurantiaca gen. nov., sp. nov., a new member of the family Hyphomicrobiaceae, isolated from high-arsenic sediment.</title>
        <authorList>
            <person name="Mu Y."/>
            <person name="Zhou L."/>
            <person name="Zeng X.C."/>
            <person name="Liu L."/>
            <person name="Pan Y."/>
            <person name="Chen X."/>
            <person name="Wang J."/>
            <person name="Li S."/>
            <person name="Li W.J."/>
            <person name="Wang Y."/>
        </authorList>
    </citation>
    <scope>NUCLEOTIDE SEQUENCE [LARGE SCALE GENOMIC DNA]</scope>
    <source>
        <strain evidence="3 4">42-50</strain>
    </source>
</reference>
<dbReference type="SUPFAM" id="SSF56672">
    <property type="entry name" value="DNA/RNA polymerases"/>
    <property type="match status" value="1"/>
</dbReference>
<evidence type="ECO:0000256" key="1">
    <source>
        <dbReference type="ARBA" id="ARBA00022763"/>
    </source>
</evidence>
<proteinExistence type="predicted"/>
<dbReference type="AlphaFoldDB" id="A0A433X5N3"/>
<dbReference type="InterPro" id="IPR043502">
    <property type="entry name" value="DNA/RNA_pol_sf"/>
</dbReference>
<dbReference type="InterPro" id="IPR017961">
    <property type="entry name" value="DNA_pol_Y-fam_little_finger"/>
</dbReference>
<dbReference type="GO" id="GO:0003684">
    <property type="term" value="F:damaged DNA binding"/>
    <property type="evidence" value="ECO:0007669"/>
    <property type="project" value="InterPro"/>
</dbReference>
<accession>A0A433X5N3</accession>
<dbReference type="InterPro" id="IPR050356">
    <property type="entry name" value="SulA_CellDiv_inhibitor"/>
</dbReference>
<protein>
    <submittedName>
        <fullName evidence="3">DNA polymerase Y family protein</fullName>
    </submittedName>
</protein>
<dbReference type="CDD" id="cd03468">
    <property type="entry name" value="PolY_like"/>
    <property type="match status" value="1"/>
</dbReference>
<dbReference type="PANTHER" id="PTHR35369">
    <property type="entry name" value="BLR3025 PROTEIN-RELATED"/>
    <property type="match status" value="1"/>
</dbReference>
<dbReference type="PANTHER" id="PTHR35369:SF2">
    <property type="entry name" value="BLR3025 PROTEIN"/>
    <property type="match status" value="1"/>
</dbReference>
<gene>
    <name evidence="3" type="ORF">EMQ25_14660</name>
</gene>
<evidence type="ECO:0000259" key="2">
    <source>
        <dbReference type="Pfam" id="PF11799"/>
    </source>
</evidence>
<evidence type="ECO:0000313" key="4">
    <source>
        <dbReference type="Proteomes" id="UP000281547"/>
    </source>
</evidence>
<dbReference type="GO" id="GO:0006281">
    <property type="term" value="P:DNA repair"/>
    <property type="evidence" value="ECO:0007669"/>
    <property type="project" value="InterPro"/>
</dbReference>
<dbReference type="RefSeq" id="WP_127189347.1">
    <property type="nucleotide sequence ID" value="NZ_RZNJ01000005.1"/>
</dbReference>
<dbReference type="Pfam" id="PF11799">
    <property type="entry name" value="IMS_C"/>
    <property type="match status" value="1"/>
</dbReference>
<feature type="domain" description="DNA polymerase Y-family little finger" evidence="2">
    <location>
        <begin position="266"/>
        <end position="366"/>
    </location>
</feature>
<dbReference type="Proteomes" id="UP000281547">
    <property type="component" value="Unassembled WGS sequence"/>
</dbReference>
<evidence type="ECO:0000313" key="3">
    <source>
        <dbReference type="EMBL" id="RUT29358.1"/>
    </source>
</evidence>
<comment type="caution">
    <text evidence="3">The sequence shown here is derived from an EMBL/GenBank/DDBJ whole genome shotgun (WGS) entry which is preliminary data.</text>
</comment>